<dbReference type="Proteomes" id="UP000053989">
    <property type="component" value="Unassembled WGS sequence"/>
</dbReference>
<accession>A0A0C3D1J5</accession>
<evidence type="ECO:0000313" key="3">
    <source>
        <dbReference type="Proteomes" id="UP000053989"/>
    </source>
</evidence>
<reference evidence="3" key="2">
    <citation type="submission" date="2015-01" db="EMBL/GenBank/DDBJ databases">
        <title>Evolutionary Origins and Diversification of the Mycorrhizal Mutualists.</title>
        <authorList>
            <consortium name="DOE Joint Genome Institute"/>
            <consortium name="Mycorrhizal Genomics Consortium"/>
            <person name="Kohler A."/>
            <person name="Kuo A."/>
            <person name="Nagy L.G."/>
            <person name="Floudas D."/>
            <person name="Copeland A."/>
            <person name="Barry K.W."/>
            <person name="Cichocki N."/>
            <person name="Veneault-Fourrey C."/>
            <person name="LaButti K."/>
            <person name="Lindquist E.A."/>
            <person name="Lipzen A."/>
            <person name="Lundell T."/>
            <person name="Morin E."/>
            <person name="Murat C."/>
            <person name="Riley R."/>
            <person name="Ohm R."/>
            <person name="Sun H."/>
            <person name="Tunlid A."/>
            <person name="Henrissat B."/>
            <person name="Grigoriev I.V."/>
            <person name="Hibbett D.S."/>
            <person name="Martin F."/>
        </authorList>
    </citation>
    <scope>NUCLEOTIDE SEQUENCE [LARGE SCALE GENOMIC DNA]</scope>
    <source>
        <strain evidence="3">Foug A</strain>
    </source>
</reference>
<name>A0A0C3D1J5_9AGAM</name>
<evidence type="ECO:0000313" key="2">
    <source>
        <dbReference type="EMBL" id="KIM50001.1"/>
    </source>
</evidence>
<dbReference type="AlphaFoldDB" id="A0A0C3D1J5"/>
<dbReference type="InterPro" id="IPR029060">
    <property type="entry name" value="PIN-like_dom_sf"/>
</dbReference>
<dbReference type="Gene3D" id="3.40.50.1010">
    <property type="entry name" value="5'-nuclease"/>
    <property type="match status" value="1"/>
</dbReference>
<proteinExistence type="predicted"/>
<dbReference type="InParanoid" id="A0A0C3D1J5"/>
<gene>
    <name evidence="2" type="ORF">SCLCIDRAFT_34798</name>
</gene>
<sequence>MLSEIAFKTFESSGNEADGRLLTVGFNARATTSTWVSFLTNVFTWHHASTGKSHEMPMIFTWLSEISRMPVHPYFIFDGPNCPRLNGGDECIYGTGPCLLVECFQELLNAFSFSWHTAPGEAEAELACFQLHGLVDVVVTPYNDMLLFGASNVIQSGADYDSGLLGFTVEITHQLTQYGLGRSLLSAVKRLRFAEFMEFHAKWRRQLCDVLERDPQHRLG</sequence>
<dbReference type="GO" id="GO:0006974">
    <property type="term" value="P:DNA damage response"/>
    <property type="evidence" value="ECO:0007669"/>
    <property type="project" value="UniProtKB-ARBA"/>
</dbReference>
<dbReference type="GO" id="GO:0017108">
    <property type="term" value="F:5'-flap endonuclease activity"/>
    <property type="evidence" value="ECO:0007669"/>
    <property type="project" value="TreeGrafter"/>
</dbReference>
<dbReference type="SUPFAM" id="SSF88723">
    <property type="entry name" value="PIN domain-like"/>
    <property type="match status" value="1"/>
</dbReference>
<dbReference type="Pfam" id="PF00867">
    <property type="entry name" value="XPG_I"/>
    <property type="match status" value="1"/>
</dbReference>
<protein>
    <recommendedName>
        <fullName evidence="1">XPG-I domain-containing protein</fullName>
    </recommendedName>
</protein>
<dbReference type="PANTHER" id="PTHR11081">
    <property type="entry name" value="FLAP ENDONUCLEASE FAMILY MEMBER"/>
    <property type="match status" value="1"/>
</dbReference>
<dbReference type="HOGENOM" id="CLU_1256699_0_0_1"/>
<feature type="domain" description="XPG-I" evidence="1">
    <location>
        <begin position="113"/>
        <end position="158"/>
    </location>
</feature>
<dbReference type="OrthoDB" id="2959108at2759"/>
<dbReference type="PANTHER" id="PTHR11081:SF75">
    <property type="entry name" value="ENDONUCLEASE, PUTATIVE (AFU_ORTHOLOGUE AFUA_3G13260)-RELATED"/>
    <property type="match status" value="1"/>
</dbReference>
<dbReference type="InterPro" id="IPR006084">
    <property type="entry name" value="XPG/Rad2"/>
</dbReference>
<dbReference type="InterPro" id="IPR006086">
    <property type="entry name" value="XPG-I_dom"/>
</dbReference>
<organism evidence="2 3">
    <name type="scientific">Scleroderma citrinum Foug A</name>
    <dbReference type="NCBI Taxonomy" id="1036808"/>
    <lineage>
        <taxon>Eukaryota</taxon>
        <taxon>Fungi</taxon>
        <taxon>Dikarya</taxon>
        <taxon>Basidiomycota</taxon>
        <taxon>Agaricomycotina</taxon>
        <taxon>Agaricomycetes</taxon>
        <taxon>Agaricomycetidae</taxon>
        <taxon>Boletales</taxon>
        <taxon>Sclerodermatineae</taxon>
        <taxon>Sclerodermataceae</taxon>
        <taxon>Scleroderma</taxon>
    </lineage>
</organism>
<keyword evidence="3" id="KW-1185">Reference proteome</keyword>
<dbReference type="STRING" id="1036808.A0A0C3D1J5"/>
<dbReference type="CDD" id="cd09870">
    <property type="entry name" value="PIN_YEN1"/>
    <property type="match status" value="1"/>
</dbReference>
<evidence type="ECO:0000259" key="1">
    <source>
        <dbReference type="Pfam" id="PF00867"/>
    </source>
</evidence>
<dbReference type="EMBL" id="KN822853">
    <property type="protein sequence ID" value="KIM50001.1"/>
    <property type="molecule type" value="Genomic_DNA"/>
</dbReference>
<reference evidence="2 3" key="1">
    <citation type="submission" date="2014-04" db="EMBL/GenBank/DDBJ databases">
        <authorList>
            <consortium name="DOE Joint Genome Institute"/>
            <person name="Kuo A."/>
            <person name="Kohler A."/>
            <person name="Nagy L.G."/>
            <person name="Floudas D."/>
            <person name="Copeland A."/>
            <person name="Barry K.W."/>
            <person name="Cichocki N."/>
            <person name="Veneault-Fourrey C."/>
            <person name="LaButti K."/>
            <person name="Lindquist E.A."/>
            <person name="Lipzen A."/>
            <person name="Lundell T."/>
            <person name="Morin E."/>
            <person name="Murat C."/>
            <person name="Sun H."/>
            <person name="Tunlid A."/>
            <person name="Henrissat B."/>
            <person name="Grigoriev I.V."/>
            <person name="Hibbett D.S."/>
            <person name="Martin F."/>
            <person name="Nordberg H.P."/>
            <person name="Cantor M.N."/>
            <person name="Hua S.X."/>
        </authorList>
    </citation>
    <scope>NUCLEOTIDE SEQUENCE [LARGE SCALE GENOMIC DNA]</scope>
    <source>
        <strain evidence="2 3">Foug A</strain>
    </source>
</reference>